<evidence type="ECO:0000313" key="3">
    <source>
        <dbReference type="Proteomes" id="UP000321261"/>
    </source>
</evidence>
<feature type="transmembrane region" description="Helical" evidence="1">
    <location>
        <begin position="145"/>
        <end position="166"/>
    </location>
</feature>
<dbReference type="EMBL" id="VIWU01000001">
    <property type="protein sequence ID" value="TWF77969.1"/>
    <property type="molecule type" value="Genomic_DNA"/>
</dbReference>
<comment type="caution">
    <text evidence="2">The sequence shown here is derived from an EMBL/GenBank/DDBJ whole genome shotgun (WGS) entry which is preliminary data.</text>
</comment>
<dbReference type="Proteomes" id="UP000321261">
    <property type="component" value="Unassembled WGS sequence"/>
</dbReference>
<sequence length="404" mass="43824">MSTPRRGRRLETVEERESVTPLELFFDLVFVFALTQVTEFMAEHARPVDVLRGVLAITVLWWCWIGYSWLSSLVRAEQGAMRLGLFAAMAAMFVQAITIPEAFDDLPGGLQGPMVFACCYFLVRAVHVALFWVASRDDQQLRGQILRFLPSMLAGTILLLIASQTTGTTQTVLWFAALAGDYLGTLASGSKWRMGSAPHFAERYGLIVIVALGESIVAIGVGVAHLPISWPIIAASVLGLVVSGALWWAYFDVTALIAERALSAADGERQIRLARAGYTFLHLPMVAGIVLMALGLKKVLNYVGGEDGHTVADPIYGIPLVALYGGAVLYLLGHVGFKRCLTGSLNIERLVVVVVLLALIPVVAMLPALVTLAVLAVVLSALIGFETFRHAEQRRQVRGSANEH</sequence>
<feature type="transmembrane region" description="Helical" evidence="1">
    <location>
        <begin position="204"/>
        <end position="226"/>
    </location>
</feature>
<gene>
    <name evidence="2" type="ORF">FHX44_113886</name>
</gene>
<feature type="transmembrane region" description="Helical" evidence="1">
    <location>
        <begin position="114"/>
        <end position="133"/>
    </location>
</feature>
<feature type="transmembrane region" description="Helical" evidence="1">
    <location>
        <begin position="232"/>
        <end position="257"/>
    </location>
</feature>
<reference evidence="2 3" key="1">
    <citation type="submission" date="2019-06" db="EMBL/GenBank/DDBJ databases">
        <title>Sequencing the genomes of 1000 actinobacteria strains.</title>
        <authorList>
            <person name="Klenk H.-P."/>
        </authorList>
    </citation>
    <scope>NUCLEOTIDE SEQUENCE [LARGE SCALE GENOMIC DNA]</scope>
    <source>
        <strain evidence="2 3">DSM 45671</strain>
    </source>
</reference>
<dbReference type="PANTHER" id="PTHR36840">
    <property type="entry name" value="BLL5714 PROTEIN"/>
    <property type="match status" value="1"/>
</dbReference>
<dbReference type="Pfam" id="PF06772">
    <property type="entry name" value="LtrA"/>
    <property type="match status" value="1"/>
</dbReference>
<feature type="transmembrane region" description="Helical" evidence="1">
    <location>
        <begin position="316"/>
        <end position="335"/>
    </location>
</feature>
<evidence type="ECO:0000256" key="1">
    <source>
        <dbReference type="SAM" id="Phobius"/>
    </source>
</evidence>
<keyword evidence="1" id="KW-0472">Membrane</keyword>
<dbReference type="InterPro" id="IPR010640">
    <property type="entry name" value="Low_temperature_requirement_A"/>
</dbReference>
<organism evidence="2 3">
    <name type="scientific">Pseudonocardia hierapolitana</name>
    <dbReference type="NCBI Taxonomy" id="1128676"/>
    <lineage>
        <taxon>Bacteria</taxon>
        <taxon>Bacillati</taxon>
        <taxon>Actinomycetota</taxon>
        <taxon>Actinomycetes</taxon>
        <taxon>Pseudonocardiales</taxon>
        <taxon>Pseudonocardiaceae</taxon>
        <taxon>Pseudonocardia</taxon>
    </lineage>
</organism>
<feature type="transmembrane region" description="Helical" evidence="1">
    <location>
        <begin position="347"/>
        <end position="364"/>
    </location>
</feature>
<protein>
    <submittedName>
        <fullName evidence="2">Low temperature requirement protein LtrA</fullName>
    </submittedName>
</protein>
<evidence type="ECO:0000313" key="2">
    <source>
        <dbReference type="EMBL" id="TWF77969.1"/>
    </source>
</evidence>
<feature type="transmembrane region" description="Helical" evidence="1">
    <location>
        <begin position="21"/>
        <end position="38"/>
    </location>
</feature>
<keyword evidence="3" id="KW-1185">Reference proteome</keyword>
<keyword evidence="1" id="KW-1133">Transmembrane helix</keyword>
<dbReference type="RefSeq" id="WP_147257053.1">
    <property type="nucleotide sequence ID" value="NZ_VIWU01000001.1"/>
</dbReference>
<proteinExistence type="predicted"/>
<feature type="transmembrane region" description="Helical" evidence="1">
    <location>
        <begin position="50"/>
        <end position="70"/>
    </location>
</feature>
<dbReference type="OrthoDB" id="7698234at2"/>
<accession>A0A561SSY8</accession>
<feature type="transmembrane region" description="Helical" evidence="1">
    <location>
        <begin position="278"/>
        <end position="296"/>
    </location>
</feature>
<feature type="transmembrane region" description="Helical" evidence="1">
    <location>
        <begin position="82"/>
        <end position="102"/>
    </location>
</feature>
<keyword evidence="1" id="KW-0812">Transmembrane</keyword>
<dbReference type="AlphaFoldDB" id="A0A561SSY8"/>
<dbReference type="PANTHER" id="PTHR36840:SF1">
    <property type="entry name" value="BLL5714 PROTEIN"/>
    <property type="match status" value="1"/>
</dbReference>
<feature type="transmembrane region" description="Helical" evidence="1">
    <location>
        <begin position="172"/>
        <end position="192"/>
    </location>
</feature>
<name>A0A561SSY8_9PSEU</name>